<dbReference type="Proteomes" id="UP000242188">
    <property type="component" value="Unassembled WGS sequence"/>
</dbReference>
<keyword evidence="1" id="KW-0863">Zinc-finger</keyword>
<evidence type="ECO:0000313" key="6">
    <source>
        <dbReference type="Proteomes" id="UP000242188"/>
    </source>
</evidence>
<evidence type="ECO:0000256" key="3">
    <source>
        <dbReference type="SAM" id="MobiDB-lite"/>
    </source>
</evidence>
<feature type="coiled-coil region" evidence="2">
    <location>
        <begin position="244"/>
        <end position="310"/>
    </location>
</feature>
<organism evidence="5 6">
    <name type="scientific">Mizuhopecten yessoensis</name>
    <name type="common">Japanese scallop</name>
    <name type="synonym">Patinopecten yessoensis</name>
    <dbReference type="NCBI Taxonomy" id="6573"/>
    <lineage>
        <taxon>Eukaryota</taxon>
        <taxon>Metazoa</taxon>
        <taxon>Spiralia</taxon>
        <taxon>Lophotrochozoa</taxon>
        <taxon>Mollusca</taxon>
        <taxon>Bivalvia</taxon>
        <taxon>Autobranchia</taxon>
        <taxon>Pteriomorphia</taxon>
        <taxon>Pectinida</taxon>
        <taxon>Pectinoidea</taxon>
        <taxon>Pectinidae</taxon>
        <taxon>Mizuhopecten</taxon>
    </lineage>
</organism>
<reference evidence="5 6" key="1">
    <citation type="journal article" date="2017" name="Nat. Ecol. Evol.">
        <title>Scallop genome provides insights into evolution of bilaterian karyotype and development.</title>
        <authorList>
            <person name="Wang S."/>
            <person name="Zhang J."/>
            <person name="Jiao W."/>
            <person name="Li J."/>
            <person name="Xun X."/>
            <person name="Sun Y."/>
            <person name="Guo X."/>
            <person name="Huan P."/>
            <person name="Dong B."/>
            <person name="Zhang L."/>
            <person name="Hu X."/>
            <person name="Sun X."/>
            <person name="Wang J."/>
            <person name="Zhao C."/>
            <person name="Wang Y."/>
            <person name="Wang D."/>
            <person name="Huang X."/>
            <person name="Wang R."/>
            <person name="Lv J."/>
            <person name="Li Y."/>
            <person name="Zhang Z."/>
            <person name="Liu B."/>
            <person name="Lu W."/>
            <person name="Hui Y."/>
            <person name="Liang J."/>
            <person name="Zhou Z."/>
            <person name="Hou R."/>
            <person name="Li X."/>
            <person name="Liu Y."/>
            <person name="Li H."/>
            <person name="Ning X."/>
            <person name="Lin Y."/>
            <person name="Zhao L."/>
            <person name="Xing Q."/>
            <person name="Dou J."/>
            <person name="Li Y."/>
            <person name="Mao J."/>
            <person name="Guo H."/>
            <person name="Dou H."/>
            <person name="Li T."/>
            <person name="Mu C."/>
            <person name="Jiang W."/>
            <person name="Fu Q."/>
            <person name="Fu X."/>
            <person name="Miao Y."/>
            <person name="Liu J."/>
            <person name="Yu Q."/>
            <person name="Li R."/>
            <person name="Liao H."/>
            <person name="Li X."/>
            <person name="Kong Y."/>
            <person name="Jiang Z."/>
            <person name="Chourrout D."/>
            <person name="Li R."/>
            <person name="Bao Z."/>
        </authorList>
    </citation>
    <scope>NUCLEOTIDE SEQUENCE [LARGE SCALE GENOMIC DNA]</scope>
    <source>
        <strain evidence="5 6">PY_sf001</strain>
    </source>
</reference>
<dbReference type="GO" id="GO:0008270">
    <property type="term" value="F:zinc ion binding"/>
    <property type="evidence" value="ECO:0007669"/>
    <property type="project" value="UniProtKB-KW"/>
</dbReference>
<accession>A0A210PWS5</accession>
<evidence type="ECO:0000313" key="5">
    <source>
        <dbReference type="EMBL" id="OWF40948.1"/>
    </source>
</evidence>
<comment type="caution">
    <text evidence="5">The sequence shown here is derived from an EMBL/GenBank/DDBJ whole genome shotgun (WGS) entry which is preliminary data.</text>
</comment>
<feature type="region of interest" description="Disordered" evidence="3">
    <location>
        <begin position="379"/>
        <end position="433"/>
    </location>
</feature>
<feature type="compositionally biased region" description="Polar residues" evidence="3">
    <location>
        <begin position="417"/>
        <end position="433"/>
    </location>
</feature>
<evidence type="ECO:0000256" key="2">
    <source>
        <dbReference type="SAM" id="Coils"/>
    </source>
</evidence>
<evidence type="ECO:0000256" key="1">
    <source>
        <dbReference type="PROSITE-ProRule" id="PRU00042"/>
    </source>
</evidence>
<feature type="compositionally biased region" description="Acidic residues" evidence="3">
    <location>
        <begin position="379"/>
        <end position="391"/>
    </location>
</feature>
<protein>
    <recommendedName>
        <fullName evidence="4">C2H2-type domain-containing protein</fullName>
    </recommendedName>
</protein>
<evidence type="ECO:0000259" key="4">
    <source>
        <dbReference type="PROSITE" id="PS50157"/>
    </source>
</evidence>
<name>A0A210PWS5_MIZYE</name>
<dbReference type="PROSITE" id="PS00028">
    <property type="entry name" value="ZINC_FINGER_C2H2_1"/>
    <property type="match status" value="1"/>
</dbReference>
<keyword evidence="6" id="KW-1185">Reference proteome</keyword>
<keyword evidence="1" id="KW-0862">Zinc</keyword>
<proteinExistence type="predicted"/>
<dbReference type="EMBL" id="NEDP02005434">
    <property type="protein sequence ID" value="OWF40948.1"/>
    <property type="molecule type" value="Genomic_DNA"/>
</dbReference>
<keyword evidence="1" id="KW-0479">Metal-binding</keyword>
<dbReference type="PROSITE" id="PS50157">
    <property type="entry name" value="ZINC_FINGER_C2H2_2"/>
    <property type="match status" value="1"/>
</dbReference>
<dbReference type="InterPro" id="IPR013087">
    <property type="entry name" value="Znf_C2H2_type"/>
</dbReference>
<dbReference type="AlphaFoldDB" id="A0A210PWS5"/>
<dbReference type="OrthoDB" id="9882192at2759"/>
<keyword evidence="2" id="KW-0175">Coiled coil</keyword>
<sequence length="540" mass="60659">MMNTFVTHPSVRIKGTENNYNPAPCYDQLCSNKSAHMHCPFCIKSDIYQDPVILKAHYRVKHVDKGIDFAGLKILRCCDHCDIVGVIKGEKKFKGAHWHCYRCRNGFNRRDEAIKHYKTHFRNPQTTFQIQVAQEVNNPSSGYCDSTATIDQGGISIHPALTEAVMSSSLAQEQGLMSQSHQVTVPNGKVPEGSVHVSVAANETVDSSDGQTHHIMIIQEEPLENNSSTYTTQIITSEDVRMVEEKEQSNHQNAANKLEELQQKYQQLEAEKDETERILRTEILSLKSQVESFEKEVLSYQKREEELLEQVSVPLDRNIETLLKNMETQHRDLLHQQLLVIKREYKPQTLLPNVVMDGQVKTSPKSNCNIQRYIIECNQEQDSDPAPDELDDPSKPGDSDPDNEADSPTVLMDTGEESSLQENVEDSTIQVSQSDVNKALQDSILSNLDSTQQGNLSFQLGGEGYSYCVTQAEESEGKTDPKNNPLVVCIEYPSEVTLTPVENTFKVLDNYNGSQIVQPMSIVNKGDACGEPEAKRQKPC</sequence>
<feature type="domain" description="C2H2-type" evidence="4">
    <location>
        <begin position="98"/>
        <end position="125"/>
    </location>
</feature>
<gene>
    <name evidence="5" type="ORF">KP79_PYT15975</name>
</gene>